<dbReference type="EMBL" id="MVGT01002363">
    <property type="protein sequence ID" value="OVA08075.1"/>
    <property type="molecule type" value="Genomic_DNA"/>
</dbReference>
<evidence type="ECO:0000313" key="2">
    <source>
        <dbReference type="EMBL" id="OVA08075.1"/>
    </source>
</evidence>
<proteinExistence type="predicted"/>
<dbReference type="Pfam" id="PF24804">
    <property type="entry name" value="DUF7705"/>
    <property type="match status" value="1"/>
</dbReference>
<comment type="caution">
    <text evidence="2">The sequence shown here is derived from an EMBL/GenBank/DDBJ whole genome shotgun (WGS) entry which is preliminary data.</text>
</comment>
<dbReference type="OrthoDB" id="1901892at2759"/>
<dbReference type="InParanoid" id="A0A200QCB0"/>
<sequence length="323" mass="35738">MCTLVLGLPTPNATSGKHYISAIGDPEMKNPNIRIALEAWNFCNEVGQEAPNMGSPRTADCADIYCPLLKDALRGHPYDNGSKCNIHHKVKESDNTLGTGDKFPITGFKAYTDPDLYPVEKELYLASLCEVHNATDPWQFWMIMVKNGSFDRFTTICPENGKKSSPMITESKFTCFGEGCMNQPLVYHSRLASTGDRKVSLAGSFYGTHDLNANLSQGIGKNSYFSVKWKKNSSTGCWIISHRLTTSSKYPWLMLYLRANATKGFNGGYHYEGRGILKQDPGTRPSINVGTEIYVSLTRETAEWTVSDFDILVPEADKGGGLS</sequence>
<evidence type="ECO:0000259" key="1">
    <source>
        <dbReference type="Pfam" id="PF24804"/>
    </source>
</evidence>
<dbReference type="PANTHER" id="PTHR33916:SF1">
    <property type="entry name" value="EXPANSIN-LIKE EG45 DOMAIN-CONTAINING PROTEIN"/>
    <property type="match status" value="1"/>
</dbReference>
<protein>
    <recommendedName>
        <fullName evidence="1">DUF7705 domain-containing protein</fullName>
    </recommendedName>
</protein>
<dbReference type="PANTHER" id="PTHR33916">
    <property type="entry name" value="EXPANSIN-LIKE EG45 DOMAIN-CONTAINING PROTEIN"/>
    <property type="match status" value="1"/>
</dbReference>
<accession>A0A200QCB0</accession>
<dbReference type="InterPro" id="IPR056122">
    <property type="entry name" value="DUF7705"/>
</dbReference>
<dbReference type="Proteomes" id="UP000195402">
    <property type="component" value="Unassembled WGS sequence"/>
</dbReference>
<dbReference type="AlphaFoldDB" id="A0A200QCB0"/>
<dbReference type="OMA" id="CWIISHR"/>
<name>A0A200QCB0_MACCD</name>
<keyword evidence="3" id="KW-1185">Reference proteome</keyword>
<dbReference type="STRING" id="56857.A0A200QCB0"/>
<reference evidence="2 3" key="1">
    <citation type="journal article" date="2017" name="Mol. Plant">
        <title>The Genome of Medicinal Plant Macleaya cordata Provides New Insights into Benzylisoquinoline Alkaloids Metabolism.</title>
        <authorList>
            <person name="Liu X."/>
            <person name="Liu Y."/>
            <person name="Huang P."/>
            <person name="Ma Y."/>
            <person name="Qing Z."/>
            <person name="Tang Q."/>
            <person name="Cao H."/>
            <person name="Cheng P."/>
            <person name="Zheng Y."/>
            <person name="Yuan Z."/>
            <person name="Zhou Y."/>
            <person name="Liu J."/>
            <person name="Tang Z."/>
            <person name="Zhuo Y."/>
            <person name="Zhang Y."/>
            <person name="Yu L."/>
            <person name="Huang J."/>
            <person name="Yang P."/>
            <person name="Peng Q."/>
            <person name="Zhang J."/>
            <person name="Jiang W."/>
            <person name="Zhang Z."/>
            <person name="Lin K."/>
            <person name="Ro D.K."/>
            <person name="Chen X."/>
            <person name="Xiong X."/>
            <person name="Shang Y."/>
            <person name="Huang S."/>
            <person name="Zeng J."/>
        </authorList>
    </citation>
    <scope>NUCLEOTIDE SEQUENCE [LARGE SCALE GENOMIC DNA]</scope>
    <source>
        <strain evidence="3">cv. BLH2017</strain>
        <tissue evidence="2">Root</tissue>
    </source>
</reference>
<gene>
    <name evidence="2" type="ORF">BVC80_1729g23</name>
</gene>
<feature type="domain" description="DUF7705" evidence="1">
    <location>
        <begin position="20"/>
        <end position="281"/>
    </location>
</feature>
<organism evidence="2 3">
    <name type="scientific">Macleaya cordata</name>
    <name type="common">Five-seeded plume-poppy</name>
    <name type="synonym">Bocconia cordata</name>
    <dbReference type="NCBI Taxonomy" id="56857"/>
    <lineage>
        <taxon>Eukaryota</taxon>
        <taxon>Viridiplantae</taxon>
        <taxon>Streptophyta</taxon>
        <taxon>Embryophyta</taxon>
        <taxon>Tracheophyta</taxon>
        <taxon>Spermatophyta</taxon>
        <taxon>Magnoliopsida</taxon>
        <taxon>Ranunculales</taxon>
        <taxon>Papaveraceae</taxon>
        <taxon>Papaveroideae</taxon>
        <taxon>Macleaya</taxon>
    </lineage>
</organism>
<evidence type="ECO:0000313" key="3">
    <source>
        <dbReference type="Proteomes" id="UP000195402"/>
    </source>
</evidence>